<proteinExistence type="predicted"/>
<reference evidence="2 3" key="1">
    <citation type="journal article" date="2018" name="Mol. Plant">
        <title>The genome of Artemisia annua provides insight into the evolution of Asteraceae family and artemisinin biosynthesis.</title>
        <authorList>
            <person name="Shen Q."/>
            <person name="Zhang L."/>
            <person name="Liao Z."/>
            <person name="Wang S."/>
            <person name="Yan T."/>
            <person name="Shi P."/>
            <person name="Liu M."/>
            <person name="Fu X."/>
            <person name="Pan Q."/>
            <person name="Wang Y."/>
            <person name="Lv Z."/>
            <person name="Lu X."/>
            <person name="Zhang F."/>
            <person name="Jiang W."/>
            <person name="Ma Y."/>
            <person name="Chen M."/>
            <person name="Hao X."/>
            <person name="Li L."/>
            <person name="Tang Y."/>
            <person name="Lv G."/>
            <person name="Zhou Y."/>
            <person name="Sun X."/>
            <person name="Brodelius P.E."/>
            <person name="Rose J.K.C."/>
            <person name="Tang K."/>
        </authorList>
    </citation>
    <scope>NUCLEOTIDE SEQUENCE [LARGE SCALE GENOMIC DNA]</scope>
    <source>
        <strain evidence="3">cv. Huhao1</strain>
        <tissue evidence="2">Leaf</tissue>
    </source>
</reference>
<sequence>MKPWKNHCNYSAPLAVKFKKKLQHLKISIKSWRSNVQTSDSAASVTLRNSLEVLDLKAETIPQSPNEATTHINIIKDLTALERAKLLDLQQKAKVRWVTDSDENSRFFHGMEWNRPIRSEEEVNELSGLCNLVAHLRLTLHEDKWECTVMDSRVFTVKGLRAHIIAMSDNTLSNPTRWNKILPLNINVFSWRTSNTKLPTRLNLDIRGVDLHTIRCPICDDALESEEHLFVYCELAKETWRGVAGW</sequence>
<dbReference type="Pfam" id="PF13966">
    <property type="entry name" value="zf-RVT"/>
    <property type="match status" value="1"/>
</dbReference>
<dbReference type="OrthoDB" id="689430at2759"/>
<dbReference type="InterPro" id="IPR026960">
    <property type="entry name" value="RVT-Znf"/>
</dbReference>
<name>A0A2U1QNY3_ARTAN</name>
<dbReference type="AlphaFoldDB" id="A0A2U1QNY3"/>
<comment type="caution">
    <text evidence="2">The sequence shown here is derived from an EMBL/GenBank/DDBJ whole genome shotgun (WGS) entry which is preliminary data.</text>
</comment>
<dbReference type="EMBL" id="PKPP01000009">
    <property type="protein sequence ID" value="PWA99667.1"/>
    <property type="molecule type" value="Genomic_DNA"/>
</dbReference>
<keyword evidence="2" id="KW-0808">Transferase</keyword>
<keyword evidence="2" id="KW-0548">Nucleotidyltransferase</keyword>
<accession>A0A2U1QNY3</accession>
<gene>
    <name evidence="2" type="ORF">CTI12_AA001990</name>
</gene>
<keyword evidence="2" id="KW-0695">RNA-directed DNA polymerase</keyword>
<dbReference type="Proteomes" id="UP000245207">
    <property type="component" value="Unassembled WGS sequence"/>
</dbReference>
<keyword evidence="3" id="KW-1185">Reference proteome</keyword>
<organism evidence="2 3">
    <name type="scientific">Artemisia annua</name>
    <name type="common">Sweet wormwood</name>
    <dbReference type="NCBI Taxonomy" id="35608"/>
    <lineage>
        <taxon>Eukaryota</taxon>
        <taxon>Viridiplantae</taxon>
        <taxon>Streptophyta</taxon>
        <taxon>Embryophyta</taxon>
        <taxon>Tracheophyta</taxon>
        <taxon>Spermatophyta</taxon>
        <taxon>Magnoliopsida</taxon>
        <taxon>eudicotyledons</taxon>
        <taxon>Gunneridae</taxon>
        <taxon>Pentapetalae</taxon>
        <taxon>asterids</taxon>
        <taxon>campanulids</taxon>
        <taxon>Asterales</taxon>
        <taxon>Asteraceae</taxon>
        <taxon>Asteroideae</taxon>
        <taxon>Anthemideae</taxon>
        <taxon>Artemisiinae</taxon>
        <taxon>Artemisia</taxon>
    </lineage>
</organism>
<evidence type="ECO:0000259" key="1">
    <source>
        <dbReference type="Pfam" id="PF13966"/>
    </source>
</evidence>
<evidence type="ECO:0000313" key="2">
    <source>
        <dbReference type="EMBL" id="PWA99667.1"/>
    </source>
</evidence>
<protein>
    <submittedName>
        <fullName evidence="2">Reverse transcriptase domain, Reverse transcriptase zinc-binding domain protein</fullName>
    </submittedName>
</protein>
<dbReference type="GO" id="GO:0003964">
    <property type="term" value="F:RNA-directed DNA polymerase activity"/>
    <property type="evidence" value="ECO:0007669"/>
    <property type="project" value="UniProtKB-KW"/>
</dbReference>
<evidence type="ECO:0000313" key="3">
    <source>
        <dbReference type="Proteomes" id="UP000245207"/>
    </source>
</evidence>
<feature type="domain" description="Reverse transcriptase zinc-binding" evidence="1">
    <location>
        <begin position="169"/>
        <end position="240"/>
    </location>
</feature>